<organism evidence="1">
    <name type="scientific">Picea sitchensis</name>
    <name type="common">Sitka spruce</name>
    <name type="synonym">Pinus sitchensis</name>
    <dbReference type="NCBI Taxonomy" id="3332"/>
    <lineage>
        <taxon>Eukaryota</taxon>
        <taxon>Viridiplantae</taxon>
        <taxon>Streptophyta</taxon>
        <taxon>Embryophyta</taxon>
        <taxon>Tracheophyta</taxon>
        <taxon>Spermatophyta</taxon>
        <taxon>Pinopsida</taxon>
        <taxon>Pinidae</taxon>
        <taxon>Conifers I</taxon>
        <taxon>Pinales</taxon>
        <taxon>Pinaceae</taxon>
        <taxon>Picea</taxon>
    </lineage>
</organism>
<name>A0A6B9XRN0_PICSI</name>
<dbReference type="EMBL" id="MK697705">
    <property type="protein sequence ID" value="QHR92582.1"/>
    <property type="molecule type" value="Genomic_DNA"/>
</dbReference>
<accession>A0A6B9XRN0</accession>
<geneLocation type="mitochondrion" evidence="1"/>
<reference evidence="1" key="1">
    <citation type="submission" date="2019-03" db="EMBL/GenBank/DDBJ databases">
        <title>Largest Complete Mitochondrial Genome of a Gymnosperm, Sitka Spruce (Picea sitchensis), Indicates Complex Physical Structure.</title>
        <authorList>
            <person name="Jackman S.D."/>
            <person name="Coombe L."/>
            <person name="Warren R."/>
            <person name="Kirk H."/>
            <person name="Trinh E."/>
            <person name="McLeod T."/>
            <person name="Pleasance S."/>
            <person name="Pandoh P."/>
            <person name="Zhao Y."/>
            <person name="Coope R."/>
            <person name="Bousquet J."/>
            <person name="Bohlmann J.C."/>
            <person name="Jones S.J.M."/>
            <person name="Birol I."/>
        </authorList>
    </citation>
    <scope>NUCLEOTIDE SEQUENCE</scope>
    <source>
        <strain evidence="1">Q903</strain>
    </source>
</reference>
<evidence type="ECO:0000313" key="1">
    <source>
        <dbReference type="EMBL" id="QHR92582.1"/>
    </source>
</evidence>
<keyword evidence="1" id="KW-0496">Mitochondrion</keyword>
<sequence>MYLNRHSTGDRGLPCAKPIDPCFTYVLSLSIMELESQVAIKSTKALSSMCFRSDRSSKLCGTQGKHFFISI</sequence>
<gene>
    <name evidence="1" type="primary">orf06682</name>
    <name evidence="1" type="ORF">Q903MT_gene6628</name>
</gene>
<proteinExistence type="predicted"/>
<dbReference type="AlphaFoldDB" id="A0A6B9XRN0"/>
<protein>
    <submittedName>
        <fullName evidence="1">Uncharacterized protein</fullName>
    </submittedName>
</protein>